<accession>A0A5N5QUI0</accession>
<evidence type="ECO:0000256" key="1">
    <source>
        <dbReference type="SAM" id="MobiDB-lite"/>
    </source>
</evidence>
<protein>
    <submittedName>
        <fullName evidence="2">Uncharacterized protein</fullName>
    </submittedName>
</protein>
<comment type="caution">
    <text evidence="2">The sequence shown here is derived from an EMBL/GenBank/DDBJ whole genome shotgun (WGS) entry which is preliminary data.</text>
</comment>
<feature type="region of interest" description="Disordered" evidence="1">
    <location>
        <begin position="307"/>
        <end position="334"/>
    </location>
</feature>
<gene>
    <name evidence="2" type="ORF">CTheo_1309</name>
</gene>
<feature type="compositionally biased region" description="Acidic residues" evidence="1">
    <location>
        <begin position="476"/>
        <end position="487"/>
    </location>
</feature>
<proteinExistence type="predicted"/>
<feature type="region of interest" description="Disordered" evidence="1">
    <location>
        <begin position="455"/>
        <end position="489"/>
    </location>
</feature>
<dbReference type="OrthoDB" id="3260962at2759"/>
<keyword evidence="3" id="KW-1185">Reference proteome</keyword>
<name>A0A5N5QUI0_9AGAM</name>
<dbReference type="AlphaFoldDB" id="A0A5N5QUI0"/>
<dbReference type="Proteomes" id="UP000383932">
    <property type="component" value="Unassembled WGS sequence"/>
</dbReference>
<sequence>MDCLCVQGPSRRNAETAHVQHIVGIKSKRRGAVCGLLDISVAGSGGTGKWRAESSAAELESASGAEDHGRSATALNFTAGAKYDRDPVWGRRCESPKKFMRIAGCALDPMRSAAVPTGVERICRFAPARRDLVSSHLNTCASGETRAGRVGRADGRLEDGEIRVWAREHGGREGSIRDDIIRRRGAGVKVAASPRGHCIQSKETTKAVFGGVASVLPDLDTCNEPLGGPRAPGVAGDRAHVAYYPRQQSSTVSVVTLFPSFSRLAMAALPVAPVVPSQPYSAPRRMPRRLTISITNNPPNFSSLAPLVSPPSSDEEPAMPPGLGGRRARTNKPQCDEPTVCAQAARPRLLAASTSFFVQVPAPTPVRAPAKKNPYSSEPAKPVKPLNLRVLTTRQIQDMAQAAQAAHNNQVQARMVAESILNRVRRRSTRRRFPRFGVIGFGQTAQSPLRKLAFDESDISDDSGSSDSGSSMGDWSSEDGSDSESLEEWERQLGDVSWFVDNGFD</sequence>
<reference evidence="2 3" key="1">
    <citation type="journal article" date="2019" name="Fungal Biol. Biotechnol.">
        <title>Draft genome sequence of fastidious pathogen Ceratobasidium theobromae, which causes vascular-streak dieback in Theobroma cacao.</title>
        <authorList>
            <person name="Ali S.S."/>
            <person name="Asman A."/>
            <person name="Shao J."/>
            <person name="Firmansyah A.P."/>
            <person name="Susilo A.W."/>
            <person name="Rosmana A."/>
            <person name="McMahon P."/>
            <person name="Junaid M."/>
            <person name="Guest D."/>
            <person name="Kheng T.Y."/>
            <person name="Meinhardt L.W."/>
            <person name="Bailey B.A."/>
        </authorList>
    </citation>
    <scope>NUCLEOTIDE SEQUENCE [LARGE SCALE GENOMIC DNA]</scope>
    <source>
        <strain evidence="2 3">CT2</strain>
    </source>
</reference>
<feature type="compositionally biased region" description="Low complexity" evidence="1">
    <location>
        <begin position="462"/>
        <end position="475"/>
    </location>
</feature>
<evidence type="ECO:0000313" key="2">
    <source>
        <dbReference type="EMBL" id="KAB5595231.1"/>
    </source>
</evidence>
<evidence type="ECO:0000313" key="3">
    <source>
        <dbReference type="Proteomes" id="UP000383932"/>
    </source>
</evidence>
<organism evidence="2 3">
    <name type="scientific">Ceratobasidium theobromae</name>
    <dbReference type="NCBI Taxonomy" id="1582974"/>
    <lineage>
        <taxon>Eukaryota</taxon>
        <taxon>Fungi</taxon>
        <taxon>Dikarya</taxon>
        <taxon>Basidiomycota</taxon>
        <taxon>Agaricomycotina</taxon>
        <taxon>Agaricomycetes</taxon>
        <taxon>Cantharellales</taxon>
        <taxon>Ceratobasidiaceae</taxon>
        <taxon>Ceratobasidium</taxon>
    </lineage>
</organism>
<dbReference type="EMBL" id="SSOP01000011">
    <property type="protein sequence ID" value="KAB5595231.1"/>
    <property type="molecule type" value="Genomic_DNA"/>
</dbReference>